<protein>
    <recommendedName>
        <fullName evidence="4">Cell wall protein YJL171C/Tos1 C-terminal domain-containing protein</fullName>
    </recommendedName>
</protein>
<evidence type="ECO:0008006" key="4">
    <source>
        <dbReference type="Google" id="ProtNLM"/>
    </source>
</evidence>
<gene>
    <name evidence="2" type="ORF">M409DRAFT_68060</name>
</gene>
<evidence type="ECO:0000256" key="1">
    <source>
        <dbReference type="SAM" id="SignalP"/>
    </source>
</evidence>
<organism evidence="2 3">
    <name type="scientific">Zasmidium cellare ATCC 36951</name>
    <dbReference type="NCBI Taxonomy" id="1080233"/>
    <lineage>
        <taxon>Eukaryota</taxon>
        <taxon>Fungi</taxon>
        <taxon>Dikarya</taxon>
        <taxon>Ascomycota</taxon>
        <taxon>Pezizomycotina</taxon>
        <taxon>Dothideomycetes</taxon>
        <taxon>Dothideomycetidae</taxon>
        <taxon>Mycosphaerellales</taxon>
        <taxon>Mycosphaerellaceae</taxon>
        <taxon>Zasmidium</taxon>
    </lineage>
</organism>
<dbReference type="AlphaFoldDB" id="A0A6A6CAD6"/>
<evidence type="ECO:0000313" key="3">
    <source>
        <dbReference type="Proteomes" id="UP000799537"/>
    </source>
</evidence>
<dbReference type="EMBL" id="ML993605">
    <property type="protein sequence ID" value="KAF2164157.1"/>
    <property type="molecule type" value="Genomic_DNA"/>
</dbReference>
<dbReference type="GeneID" id="54570943"/>
<evidence type="ECO:0000313" key="2">
    <source>
        <dbReference type="EMBL" id="KAF2164157.1"/>
    </source>
</evidence>
<keyword evidence="3" id="KW-1185">Reference proteome</keyword>
<dbReference type="RefSeq" id="XP_033665046.1">
    <property type="nucleotide sequence ID" value="XM_033817671.1"/>
</dbReference>
<reference evidence="2" key="1">
    <citation type="journal article" date="2020" name="Stud. Mycol.">
        <title>101 Dothideomycetes genomes: a test case for predicting lifestyles and emergence of pathogens.</title>
        <authorList>
            <person name="Haridas S."/>
            <person name="Albert R."/>
            <person name="Binder M."/>
            <person name="Bloem J."/>
            <person name="Labutti K."/>
            <person name="Salamov A."/>
            <person name="Andreopoulos B."/>
            <person name="Baker S."/>
            <person name="Barry K."/>
            <person name="Bills G."/>
            <person name="Bluhm B."/>
            <person name="Cannon C."/>
            <person name="Castanera R."/>
            <person name="Culley D."/>
            <person name="Daum C."/>
            <person name="Ezra D."/>
            <person name="Gonzalez J."/>
            <person name="Henrissat B."/>
            <person name="Kuo A."/>
            <person name="Liang C."/>
            <person name="Lipzen A."/>
            <person name="Lutzoni F."/>
            <person name="Magnuson J."/>
            <person name="Mondo S."/>
            <person name="Nolan M."/>
            <person name="Ohm R."/>
            <person name="Pangilinan J."/>
            <person name="Park H.-J."/>
            <person name="Ramirez L."/>
            <person name="Alfaro M."/>
            <person name="Sun H."/>
            <person name="Tritt A."/>
            <person name="Yoshinaga Y."/>
            <person name="Zwiers L.-H."/>
            <person name="Turgeon B."/>
            <person name="Goodwin S."/>
            <person name="Spatafora J."/>
            <person name="Crous P."/>
            <person name="Grigoriev I."/>
        </authorList>
    </citation>
    <scope>NUCLEOTIDE SEQUENCE</scope>
    <source>
        <strain evidence="2">ATCC 36951</strain>
    </source>
</reference>
<sequence length="218" mass="23234">MAPSLSLASLLTTLSLATSTLAQNPPISTSPTFVLYPYITSGSLTGPYPNAAIDKSQPLRPTSGRASGTWTTDCFNRLVFTSYISPTHCSGEQCGYQRWSLNATDPSAGEKGQTLAGYISGLSSMLIVDADESGRRDVGWTANACGNEPRMKGFEISDEGEEGWVEGDIYGPRVFYRREEGETPEGCAEVLLVPRCVNETSLVQGAVGSRCYLGGLPA</sequence>
<proteinExistence type="predicted"/>
<dbReference type="OrthoDB" id="3628044at2759"/>
<feature type="signal peptide" evidence="1">
    <location>
        <begin position="1"/>
        <end position="22"/>
    </location>
</feature>
<feature type="chain" id="PRO_5025652767" description="Cell wall protein YJL171C/Tos1 C-terminal domain-containing protein" evidence="1">
    <location>
        <begin position="23"/>
        <end position="218"/>
    </location>
</feature>
<dbReference type="Proteomes" id="UP000799537">
    <property type="component" value="Unassembled WGS sequence"/>
</dbReference>
<name>A0A6A6CAD6_ZASCE</name>
<accession>A0A6A6CAD6</accession>
<keyword evidence="1" id="KW-0732">Signal</keyword>